<proteinExistence type="predicted"/>
<evidence type="ECO:0008006" key="4">
    <source>
        <dbReference type="Google" id="ProtNLM"/>
    </source>
</evidence>
<feature type="region of interest" description="Disordered" evidence="1">
    <location>
        <begin position="99"/>
        <end position="134"/>
    </location>
</feature>
<comment type="caution">
    <text evidence="2">The sequence shown here is derived from an EMBL/GenBank/DDBJ whole genome shotgun (WGS) entry which is preliminary data.</text>
</comment>
<keyword evidence="3" id="KW-1185">Reference proteome</keyword>
<organism evidence="2 3">
    <name type="scientific">Burkholderia stagnalis</name>
    <dbReference type="NCBI Taxonomy" id="1503054"/>
    <lineage>
        <taxon>Bacteria</taxon>
        <taxon>Pseudomonadati</taxon>
        <taxon>Pseudomonadota</taxon>
        <taxon>Betaproteobacteria</taxon>
        <taxon>Burkholderiales</taxon>
        <taxon>Burkholderiaceae</taxon>
        <taxon>Burkholderia</taxon>
        <taxon>Burkholderia cepacia complex</taxon>
    </lineage>
</organism>
<sequence>MFVFVFVVGLAGDVAGVVDVGVDVGVDVVPAGVAAVPVVDVVVPVLLFSVVADWPPPPSPPQAASITGTSRERANGAMLRIGVFLVRFFGLRGNRDGTDGDGAAATRVASRRAGSGVGAGRQGVPGGRAAPGWAPRRVAWPHGGGGQDARPPAVTCVAPLARDA</sequence>
<protein>
    <recommendedName>
        <fullName evidence="4">Secreted protein</fullName>
    </recommendedName>
</protein>
<dbReference type="EMBL" id="QTPM01000050">
    <property type="protein sequence ID" value="RQY85494.1"/>
    <property type="molecule type" value="Genomic_DNA"/>
</dbReference>
<evidence type="ECO:0000256" key="1">
    <source>
        <dbReference type="SAM" id="MobiDB-lite"/>
    </source>
</evidence>
<evidence type="ECO:0000313" key="2">
    <source>
        <dbReference type="EMBL" id="RQY85494.1"/>
    </source>
</evidence>
<accession>A0ABX9YGC7</accession>
<gene>
    <name evidence="2" type="ORF">DF017_29025</name>
</gene>
<name>A0ABX9YGC7_9BURK</name>
<feature type="compositionally biased region" description="Gly residues" evidence="1">
    <location>
        <begin position="115"/>
        <end position="126"/>
    </location>
</feature>
<dbReference type="Proteomes" id="UP000281098">
    <property type="component" value="Unassembled WGS sequence"/>
</dbReference>
<evidence type="ECO:0000313" key="3">
    <source>
        <dbReference type="Proteomes" id="UP000281098"/>
    </source>
</evidence>
<reference evidence="2 3" key="1">
    <citation type="submission" date="2018-08" db="EMBL/GenBank/DDBJ databases">
        <title>Comparative analysis of Burkholderia isolates from Puerto Rico.</title>
        <authorList>
            <person name="Hall C."/>
            <person name="Sahl J."/>
            <person name="Wagner D."/>
        </authorList>
    </citation>
    <scope>NUCLEOTIDE SEQUENCE [LARGE SCALE GENOMIC DNA]</scope>
    <source>
        <strain evidence="2 3">Bp8966</strain>
    </source>
</reference>